<dbReference type="InterPro" id="IPR036086">
    <property type="entry name" value="ParB/Sulfiredoxin_sf"/>
</dbReference>
<feature type="domain" description="ParB-like N-terminal" evidence="2">
    <location>
        <begin position="4"/>
        <end position="93"/>
    </location>
</feature>
<dbReference type="Gene3D" id="1.10.10.2830">
    <property type="match status" value="1"/>
</dbReference>
<dbReference type="SMART" id="SM00470">
    <property type="entry name" value="ParB"/>
    <property type="match status" value="1"/>
</dbReference>
<sequence>MKVKEIPLDLLLDPETPVRTVASEEAMDDLVSSMAEFGLLEPLVVVQEGEYYRLIAGHRRLMAARTLQWKKVACNILNVDAQTGALISLEENIKREDVNPYDQALYFLSLIKTYGMTQTEIARKFGFSKQQVHNRMELLKLDPTTILMVQEKELSSTHAIELGRIGDVEVRAKVRAEVMGFNLNVLATRTMVDQVLSLGPEITAGGEVSIAHIPVEEVPVGYYKCMFCEAPGRDVVLKSVLVCNPCLKALLQGMEEAAGGEA</sequence>
<proteinExistence type="predicted"/>
<reference evidence="3" key="1">
    <citation type="submission" date="2020-03" db="EMBL/GenBank/DDBJ databases">
        <title>The deep terrestrial virosphere.</title>
        <authorList>
            <person name="Holmfeldt K."/>
            <person name="Nilsson E."/>
            <person name="Simone D."/>
            <person name="Lopez-Fernandez M."/>
            <person name="Wu X."/>
            <person name="de Brujin I."/>
            <person name="Lundin D."/>
            <person name="Andersson A."/>
            <person name="Bertilsson S."/>
            <person name="Dopson M."/>
        </authorList>
    </citation>
    <scope>NUCLEOTIDE SEQUENCE</scope>
    <source>
        <strain evidence="3">TM448B02843</strain>
    </source>
</reference>
<dbReference type="InterPro" id="IPR041468">
    <property type="entry name" value="HTH_ParB/Spo0J"/>
</dbReference>
<name>A0A6M3XVY8_9ZZZZ</name>
<evidence type="ECO:0000256" key="1">
    <source>
        <dbReference type="ARBA" id="ARBA00022829"/>
    </source>
</evidence>
<organism evidence="3">
    <name type="scientific">viral metagenome</name>
    <dbReference type="NCBI Taxonomy" id="1070528"/>
    <lineage>
        <taxon>unclassified sequences</taxon>
        <taxon>metagenomes</taxon>
        <taxon>organismal metagenomes</taxon>
    </lineage>
</organism>
<dbReference type="SUPFAM" id="SSF109709">
    <property type="entry name" value="KorB DNA-binding domain-like"/>
    <property type="match status" value="1"/>
</dbReference>
<dbReference type="Gene3D" id="3.90.1530.30">
    <property type="match status" value="1"/>
</dbReference>
<dbReference type="AlphaFoldDB" id="A0A6M3XVY8"/>
<accession>A0A6M3XVY8</accession>
<dbReference type="Pfam" id="PF17762">
    <property type="entry name" value="HTH_ParB"/>
    <property type="match status" value="1"/>
</dbReference>
<dbReference type="PANTHER" id="PTHR33375">
    <property type="entry name" value="CHROMOSOME-PARTITIONING PROTEIN PARB-RELATED"/>
    <property type="match status" value="1"/>
</dbReference>
<dbReference type="Pfam" id="PF02195">
    <property type="entry name" value="ParB_N"/>
    <property type="match status" value="1"/>
</dbReference>
<dbReference type="NCBIfam" id="TIGR00180">
    <property type="entry name" value="parB_part"/>
    <property type="match status" value="1"/>
</dbReference>
<keyword evidence="1" id="KW-0159">Chromosome partition</keyword>
<dbReference type="SUPFAM" id="SSF110849">
    <property type="entry name" value="ParB/Sulfiredoxin"/>
    <property type="match status" value="1"/>
</dbReference>
<dbReference type="InterPro" id="IPR003115">
    <property type="entry name" value="ParB_N"/>
</dbReference>
<evidence type="ECO:0000259" key="2">
    <source>
        <dbReference type="SMART" id="SM00470"/>
    </source>
</evidence>
<dbReference type="InterPro" id="IPR050336">
    <property type="entry name" value="Chromosome_partition/occlusion"/>
</dbReference>
<dbReference type="EMBL" id="MT144963">
    <property type="protein sequence ID" value="QJI01943.1"/>
    <property type="molecule type" value="Genomic_DNA"/>
</dbReference>
<protein>
    <recommendedName>
        <fullName evidence="2">ParB-like N-terminal domain-containing protein</fullName>
    </recommendedName>
</protein>
<dbReference type="InterPro" id="IPR004437">
    <property type="entry name" value="ParB/RepB/Spo0J"/>
</dbReference>
<gene>
    <name evidence="3" type="ORF">TM448B02843_0009</name>
</gene>
<evidence type="ECO:0000313" key="3">
    <source>
        <dbReference type="EMBL" id="QJI01943.1"/>
    </source>
</evidence>
<dbReference type="GO" id="GO:0007059">
    <property type="term" value="P:chromosome segregation"/>
    <property type="evidence" value="ECO:0007669"/>
    <property type="project" value="UniProtKB-KW"/>
</dbReference>
<dbReference type="GO" id="GO:0005694">
    <property type="term" value="C:chromosome"/>
    <property type="evidence" value="ECO:0007669"/>
    <property type="project" value="TreeGrafter"/>
</dbReference>
<dbReference type="GO" id="GO:0003677">
    <property type="term" value="F:DNA binding"/>
    <property type="evidence" value="ECO:0007669"/>
    <property type="project" value="InterPro"/>
</dbReference>
<dbReference type="PANTHER" id="PTHR33375:SF1">
    <property type="entry name" value="CHROMOSOME-PARTITIONING PROTEIN PARB-RELATED"/>
    <property type="match status" value="1"/>
</dbReference>